<dbReference type="AlphaFoldDB" id="Q5VNF1"/>
<organism evidence="2 3">
    <name type="scientific">Oryza sativa subsp. japonica</name>
    <name type="common">Rice</name>
    <dbReference type="NCBI Taxonomy" id="39947"/>
    <lineage>
        <taxon>Eukaryota</taxon>
        <taxon>Viridiplantae</taxon>
        <taxon>Streptophyta</taxon>
        <taxon>Embryophyta</taxon>
        <taxon>Tracheophyta</taxon>
        <taxon>Spermatophyta</taxon>
        <taxon>Magnoliopsida</taxon>
        <taxon>Liliopsida</taxon>
        <taxon>Poales</taxon>
        <taxon>Poaceae</taxon>
        <taxon>BOP clade</taxon>
        <taxon>Oryzoideae</taxon>
        <taxon>Oryzeae</taxon>
        <taxon>Oryzinae</taxon>
        <taxon>Oryza</taxon>
        <taxon>Oryza sativa</taxon>
    </lineage>
</organism>
<name>Q5VNF1_ORYSJ</name>
<feature type="region of interest" description="Disordered" evidence="1">
    <location>
        <begin position="1"/>
        <end position="64"/>
    </location>
</feature>
<evidence type="ECO:0000313" key="2">
    <source>
        <dbReference type="EMBL" id="BAD69029.1"/>
    </source>
</evidence>
<proteinExistence type="predicted"/>
<dbReference type="Proteomes" id="UP000000763">
    <property type="component" value="Chromosome 6"/>
</dbReference>
<reference evidence="3" key="1">
    <citation type="journal article" date="2005" name="Nature">
        <title>The map-based sequence of the rice genome.</title>
        <authorList>
            <consortium name="International rice genome sequencing project (IRGSP)"/>
            <person name="Matsumoto T."/>
            <person name="Wu J."/>
            <person name="Kanamori H."/>
            <person name="Katayose Y."/>
            <person name="Fujisawa M."/>
            <person name="Namiki N."/>
            <person name="Mizuno H."/>
            <person name="Yamamoto K."/>
            <person name="Antonio B.A."/>
            <person name="Baba T."/>
            <person name="Sakata K."/>
            <person name="Nagamura Y."/>
            <person name="Aoki H."/>
            <person name="Arikawa K."/>
            <person name="Arita K."/>
            <person name="Bito T."/>
            <person name="Chiden Y."/>
            <person name="Fujitsuka N."/>
            <person name="Fukunaka R."/>
            <person name="Hamada M."/>
            <person name="Harada C."/>
            <person name="Hayashi A."/>
            <person name="Hijishita S."/>
            <person name="Honda M."/>
            <person name="Hosokawa S."/>
            <person name="Ichikawa Y."/>
            <person name="Idonuma A."/>
            <person name="Iijima M."/>
            <person name="Ikeda M."/>
            <person name="Ikeno M."/>
            <person name="Ito K."/>
            <person name="Ito S."/>
            <person name="Ito T."/>
            <person name="Ito Y."/>
            <person name="Ito Y."/>
            <person name="Iwabuchi A."/>
            <person name="Kamiya K."/>
            <person name="Karasawa W."/>
            <person name="Kurita K."/>
            <person name="Katagiri S."/>
            <person name="Kikuta A."/>
            <person name="Kobayashi H."/>
            <person name="Kobayashi N."/>
            <person name="Machita K."/>
            <person name="Maehara T."/>
            <person name="Masukawa M."/>
            <person name="Mizubayashi T."/>
            <person name="Mukai Y."/>
            <person name="Nagasaki H."/>
            <person name="Nagata Y."/>
            <person name="Naito S."/>
            <person name="Nakashima M."/>
            <person name="Nakama Y."/>
            <person name="Nakamichi Y."/>
            <person name="Nakamura M."/>
            <person name="Meguro A."/>
            <person name="Negishi M."/>
            <person name="Ohta I."/>
            <person name="Ohta T."/>
            <person name="Okamoto M."/>
            <person name="Ono N."/>
            <person name="Saji S."/>
            <person name="Sakaguchi M."/>
            <person name="Sakai K."/>
            <person name="Shibata M."/>
            <person name="Shimokawa T."/>
            <person name="Song J."/>
            <person name="Takazaki Y."/>
            <person name="Terasawa K."/>
            <person name="Tsugane M."/>
            <person name="Tsuji K."/>
            <person name="Ueda S."/>
            <person name="Waki K."/>
            <person name="Yamagata H."/>
            <person name="Yamamoto M."/>
            <person name="Yamamoto S."/>
            <person name="Yamane H."/>
            <person name="Yoshiki S."/>
            <person name="Yoshihara R."/>
            <person name="Yukawa K."/>
            <person name="Zhong H."/>
            <person name="Yano M."/>
            <person name="Yuan Q."/>
            <person name="Ouyang S."/>
            <person name="Liu J."/>
            <person name="Jones K.M."/>
            <person name="Gansberger K."/>
            <person name="Moffat K."/>
            <person name="Hill J."/>
            <person name="Bera J."/>
            <person name="Fadrosh D."/>
            <person name="Jin S."/>
            <person name="Johri S."/>
            <person name="Kim M."/>
            <person name="Overton L."/>
            <person name="Reardon M."/>
            <person name="Tsitrin T."/>
            <person name="Vuong H."/>
            <person name="Weaver B."/>
            <person name="Ciecko A."/>
            <person name="Tallon L."/>
            <person name="Jackson J."/>
            <person name="Pai G."/>
            <person name="Aken S.V."/>
            <person name="Utterback T."/>
            <person name="Reidmuller S."/>
            <person name="Feldblyum T."/>
            <person name="Hsiao J."/>
            <person name="Zismann V."/>
            <person name="Iobst S."/>
            <person name="de Vazeille A.R."/>
            <person name="Buell C.R."/>
            <person name="Ying K."/>
            <person name="Li Y."/>
            <person name="Lu T."/>
            <person name="Huang Y."/>
            <person name="Zhao Q."/>
            <person name="Feng Q."/>
            <person name="Zhang L."/>
            <person name="Zhu J."/>
            <person name="Weng Q."/>
            <person name="Mu J."/>
            <person name="Lu Y."/>
            <person name="Fan D."/>
            <person name="Liu Y."/>
            <person name="Guan J."/>
            <person name="Zhang Y."/>
            <person name="Yu S."/>
            <person name="Liu X."/>
            <person name="Zhang Y."/>
            <person name="Hong G."/>
            <person name="Han B."/>
            <person name="Choisne N."/>
            <person name="Demange N."/>
            <person name="Orjeda G."/>
            <person name="Samain S."/>
            <person name="Cattolico L."/>
            <person name="Pelletier E."/>
            <person name="Couloux A."/>
            <person name="Segurens B."/>
            <person name="Wincker P."/>
            <person name="D'Hont A."/>
            <person name="Scarpelli C."/>
            <person name="Weissenbach J."/>
            <person name="Salanoubat M."/>
            <person name="Quetier F."/>
            <person name="Yu Y."/>
            <person name="Kim H.R."/>
            <person name="Rambo T."/>
            <person name="Currie J."/>
            <person name="Collura K."/>
            <person name="Luo M."/>
            <person name="Yang T."/>
            <person name="Ammiraju J.S.S."/>
            <person name="Engler F."/>
            <person name="Soderlund C."/>
            <person name="Wing R.A."/>
            <person name="Palmer L.E."/>
            <person name="de la Bastide M."/>
            <person name="Spiegel L."/>
            <person name="Nascimento L."/>
            <person name="Zutavern T."/>
            <person name="O'Shaughnessy A."/>
            <person name="Dike S."/>
            <person name="Dedhia N."/>
            <person name="Preston R."/>
            <person name="Balija V."/>
            <person name="McCombie W.R."/>
            <person name="Chow T."/>
            <person name="Chen H."/>
            <person name="Chung M."/>
            <person name="Chen C."/>
            <person name="Shaw J."/>
            <person name="Wu H."/>
            <person name="Hsiao K."/>
            <person name="Chao Y."/>
            <person name="Chu M."/>
            <person name="Cheng C."/>
            <person name="Hour A."/>
            <person name="Lee P."/>
            <person name="Lin S."/>
            <person name="Lin Y."/>
            <person name="Liou J."/>
            <person name="Liu S."/>
            <person name="Hsing Y."/>
            <person name="Raghuvanshi S."/>
            <person name="Mohanty A."/>
            <person name="Bharti A.K."/>
            <person name="Gaur A."/>
            <person name="Gupta V."/>
            <person name="Kumar D."/>
            <person name="Ravi V."/>
            <person name="Vij S."/>
            <person name="Kapur A."/>
            <person name="Khurana P."/>
            <person name="Khurana P."/>
            <person name="Khurana J.P."/>
            <person name="Tyagi A.K."/>
            <person name="Gaikwad K."/>
            <person name="Singh A."/>
            <person name="Dalal V."/>
            <person name="Srivastava S."/>
            <person name="Dixit A."/>
            <person name="Pal A.K."/>
            <person name="Ghazi I.A."/>
            <person name="Yadav M."/>
            <person name="Pandit A."/>
            <person name="Bhargava A."/>
            <person name="Sureshbabu K."/>
            <person name="Batra K."/>
            <person name="Sharma T.R."/>
            <person name="Mohapatra T."/>
            <person name="Singh N.K."/>
            <person name="Messing J."/>
            <person name="Nelson A.B."/>
            <person name="Fuks G."/>
            <person name="Kavchok S."/>
            <person name="Keizer G."/>
            <person name="Linton E."/>
            <person name="Llaca V."/>
            <person name="Song R."/>
            <person name="Tanyolac B."/>
            <person name="Young S."/>
            <person name="Ho-Il K."/>
            <person name="Hahn J.H."/>
            <person name="Sangsakoo G."/>
            <person name="Vanavichit A."/>
            <person name="de Mattos Luiz.A.T."/>
            <person name="Zimmer P.D."/>
            <person name="Malone G."/>
            <person name="Dellagostin O."/>
            <person name="de Oliveira A.C."/>
            <person name="Bevan M."/>
            <person name="Bancroft I."/>
            <person name="Minx P."/>
            <person name="Cordum H."/>
            <person name="Wilson R."/>
            <person name="Cheng Z."/>
            <person name="Jin W."/>
            <person name="Jiang J."/>
            <person name="Leong S.A."/>
            <person name="Iwama H."/>
            <person name="Gojobori T."/>
            <person name="Itoh T."/>
            <person name="Niimura Y."/>
            <person name="Fujii Y."/>
            <person name="Habara T."/>
            <person name="Sakai H."/>
            <person name="Sato Y."/>
            <person name="Wilson G."/>
            <person name="Kumar K."/>
            <person name="McCouch S."/>
            <person name="Juretic N."/>
            <person name="Hoen D."/>
            <person name="Wright S."/>
            <person name="Bruskiewich R."/>
            <person name="Bureau T."/>
            <person name="Miyao A."/>
            <person name="Hirochika H."/>
            <person name="Nishikawa T."/>
            <person name="Kadowaki K."/>
            <person name="Sugiura M."/>
            <person name="Burr B."/>
            <person name="Sasaki T."/>
        </authorList>
    </citation>
    <scope>NUCLEOTIDE SEQUENCE [LARGE SCALE GENOMIC DNA]</scope>
    <source>
        <strain evidence="3">cv. Nipponbare</strain>
    </source>
</reference>
<dbReference type="EMBL" id="AP004791">
    <property type="protein sequence ID" value="BAD69029.1"/>
    <property type="molecule type" value="Genomic_DNA"/>
</dbReference>
<evidence type="ECO:0000313" key="3">
    <source>
        <dbReference type="Proteomes" id="UP000000763"/>
    </source>
</evidence>
<sequence>MVGPTQGTARVGGGAGEIRRQWRAWSSPDRSAAGPREGRSGRPGRSGSRRYGGGGRRRERWAGK</sequence>
<feature type="compositionally biased region" description="Basic residues" evidence="1">
    <location>
        <begin position="55"/>
        <end position="64"/>
    </location>
</feature>
<evidence type="ECO:0000256" key="1">
    <source>
        <dbReference type="SAM" id="MobiDB-lite"/>
    </source>
</evidence>
<accession>Q5VNF1</accession>
<gene>
    <name evidence="2" type="primary">P0491D10.36</name>
</gene>
<reference evidence="3" key="2">
    <citation type="journal article" date="2008" name="Nucleic Acids Res.">
        <title>The rice annotation project database (RAP-DB): 2008 update.</title>
        <authorList>
            <consortium name="The rice annotation project (RAP)"/>
        </authorList>
    </citation>
    <scope>GENOME REANNOTATION</scope>
    <source>
        <strain evidence="3">cv. Nipponbare</strain>
    </source>
</reference>
<protein>
    <submittedName>
        <fullName evidence="2">Uncharacterized protein</fullName>
    </submittedName>
</protein>